<dbReference type="CDD" id="cd10434">
    <property type="entry name" value="GIY-YIG_UvrC_Cho"/>
    <property type="match status" value="1"/>
</dbReference>
<dbReference type="Pfam" id="PF22920">
    <property type="entry name" value="UvrC_RNaseH"/>
    <property type="match status" value="1"/>
</dbReference>
<dbReference type="HAMAP" id="MF_00203">
    <property type="entry name" value="UvrC"/>
    <property type="match status" value="1"/>
</dbReference>
<dbReference type="InterPro" id="IPR001162">
    <property type="entry name" value="UvrC_RNase_H_dom"/>
</dbReference>
<evidence type="ECO:0000256" key="4">
    <source>
        <dbReference type="ARBA" id="ARBA00022881"/>
    </source>
</evidence>
<dbReference type="AlphaFoldDB" id="A0A6J5YG93"/>
<dbReference type="Gene3D" id="4.10.860.10">
    <property type="entry name" value="UVR domain"/>
    <property type="match status" value="1"/>
</dbReference>
<dbReference type="PANTHER" id="PTHR30562">
    <property type="entry name" value="UVRC/OXIDOREDUCTASE"/>
    <property type="match status" value="1"/>
</dbReference>
<dbReference type="InterPro" id="IPR036876">
    <property type="entry name" value="UVR_dom_sf"/>
</dbReference>
<name>A0A6J5YG93_9ZZZZ</name>
<dbReference type="SMART" id="SM00465">
    <property type="entry name" value="GIYc"/>
    <property type="match status" value="1"/>
</dbReference>
<evidence type="ECO:0000256" key="3">
    <source>
        <dbReference type="ARBA" id="ARBA00022769"/>
    </source>
</evidence>
<dbReference type="NCBIfam" id="NF001824">
    <property type="entry name" value="PRK00558.1-5"/>
    <property type="match status" value="1"/>
</dbReference>
<protein>
    <submittedName>
        <fullName evidence="9">Unannotated protein</fullName>
    </submittedName>
</protein>
<dbReference type="GO" id="GO:0009380">
    <property type="term" value="C:excinuclease repair complex"/>
    <property type="evidence" value="ECO:0007669"/>
    <property type="project" value="InterPro"/>
</dbReference>
<dbReference type="SUPFAM" id="SSF82771">
    <property type="entry name" value="GIY-YIG endonuclease"/>
    <property type="match status" value="1"/>
</dbReference>
<dbReference type="Gene3D" id="1.10.150.20">
    <property type="entry name" value="5' to 3' exonuclease, C-terminal subdomain"/>
    <property type="match status" value="1"/>
</dbReference>
<dbReference type="SUPFAM" id="SSF46600">
    <property type="entry name" value="C-terminal UvrC-binding domain of UvrB"/>
    <property type="match status" value="1"/>
</dbReference>
<dbReference type="InterPro" id="IPR035901">
    <property type="entry name" value="GIY-YIG_endonuc_sf"/>
</dbReference>
<keyword evidence="5" id="KW-0234">DNA repair</keyword>
<evidence type="ECO:0000256" key="2">
    <source>
        <dbReference type="ARBA" id="ARBA00022763"/>
    </source>
</evidence>
<dbReference type="EMBL" id="CAEMXZ010000049">
    <property type="protein sequence ID" value="CAB4323497.1"/>
    <property type="molecule type" value="Genomic_DNA"/>
</dbReference>
<keyword evidence="2" id="KW-0227">DNA damage</keyword>
<reference evidence="9" key="1">
    <citation type="submission" date="2020-05" db="EMBL/GenBank/DDBJ databases">
        <authorList>
            <person name="Chiriac C."/>
            <person name="Salcher M."/>
            <person name="Ghai R."/>
            <person name="Kavagutti S V."/>
        </authorList>
    </citation>
    <scope>NUCLEOTIDE SEQUENCE</scope>
</reference>
<feature type="domain" description="GIY-YIG" evidence="7">
    <location>
        <begin position="57"/>
        <end position="136"/>
    </location>
</feature>
<proteinExistence type="inferred from homology"/>
<dbReference type="NCBIfam" id="TIGR00194">
    <property type="entry name" value="uvrC"/>
    <property type="match status" value="1"/>
</dbReference>
<dbReference type="Pfam" id="PF01541">
    <property type="entry name" value="GIY-YIG"/>
    <property type="match status" value="1"/>
</dbReference>
<evidence type="ECO:0000256" key="1">
    <source>
        <dbReference type="ARBA" id="ARBA00022490"/>
    </source>
</evidence>
<evidence type="ECO:0000313" key="9">
    <source>
        <dbReference type="EMBL" id="CAB4323497.1"/>
    </source>
</evidence>
<dbReference type="InterPro" id="IPR050066">
    <property type="entry name" value="UvrABC_protein_C"/>
</dbReference>
<sequence length="671" mass="75350">MGAAWTPRHGDVGLGRFGTAGFQAGSDSIGPVSDPDALIGPYDAAMVQRPPAGTIPDEPGSYQFKDAHGQVIYVGKAKSLRQRLSNYFQNPALLPTRTAQMVETAETVEWIQVRTELDALMLEYSLIKRYEPRFNIDLKDDKSYPFLAITTDDEWARATVMRGVKRKGARYFGPYAQAWAVRDTLDLLLRTFPVRTCSDTKLNRHAKLGRPCLLFHIEKCSGPCVGEVSREQYDAMVRELIEFLEGDTDAVVGRLEAEMQQASDELEFERAARLRDRLGAVRSVIEKQQMVLEKEEDLDIIGLAGDDLESSVQVFHVRRGRVVGRRGFVLDLAEDLAPGELIDRVLERLYGEIPPLGIPKQVLVAEPSAQPTLYEEWLSNQRGSLVTIRVPQRGDKRALMETVVHNATEEFGRHRLRRAADHNTRARALNDLQEHLGLPEAPLRIECYDMSHIQGTDYVGSMVVLEDGLPKKSEYRRFKIRGDQGNDDFAAMEQVLTRRFTAYLEERALPMAEREGRFSYPPQLLLVDGGKGQLSVAVRVLEELGLSEEIPVASLAKRFEEVFVPGESEPRIVPRNSEALFLLQRVRDEAHRFAISFHRELRGKRMTTSVLDDIVGLGDVRRKRLVKELGGVGAVKKASLEQLTALAWLPDSVAQAVYDKIHSPAKGRTTD</sequence>
<dbReference type="PROSITE" id="PS50164">
    <property type="entry name" value="GIY_YIG"/>
    <property type="match status" value="1"/>
</dbReference>
<dbReference type="Gene3D" id="3.40.1440.10">
    <property type="entry name" value="GIY-YIG endonuclease"/>
    <property type="match status" value="1"/>
</dbReference>
<dbReference type="InterPro" id="IPR038476">
    <property type="entry name" value="UvrC_RNase_H_dom_sf"/>
</dbReference>
<dbReference type="InterPro" id="IPR004791">
    <property type="entry name" value="UvrC"/>
</dbReference>
<organism evidence="9">
    <name type="scientific">freshwater metagenome</name>
    <dbReference type="NCBI Taxonomy" id="449393"/>
    <lineage>
        <taxon>unclassified sequences</taxon>
        <taxon>metagenomes</taxon>
        <taxon>ecological metagenomes</taxon>
    </lineage>
</organism>
<dbReference type="InterPro" id="IPR010994">
    <property type="entry name" value="RuvA_2-like"/>
</dbReference>
<dbReference type="PANTHER" id="PTHR30562:SF1">
    <property type="entry name" value="UVRABC SYSTEM PROTEIN C"/>
    <property type="match status" value="1"/>
</dbReference>
<keyword evidence="3" id="KW-0228">DNA excision</keyword>
<evidence type="ECO:0000259" key="7">
    <source>
        <dbReference type="PROSITE" id="PS50164"/>
    </source>
</evidence>
<dbReference type="InterPro" id="IPR001943">
    <property type="entry name" value="UVR_dom"/>
</dbReference>
<dbReference type="Pfam" id="PF08459">
    <property type="entry name" value="UvrC_RNaseH_dom"/>
    <property type="match status" value="1"/>
</dbReference>
<evidence type="ECO:0000256" key="5">
    <source>
        <dbReference type="ARBA" id="ARBA00023204"/>
    </source>
</evidence>
<dbReference type="SUPFAM" id="SSF47781">
    <property type="entry name" value="RuvA domain 2-like"/>
    <property type="match status" value="1"/>
</dbReference>
<evidence type="ECO:0000259" key="6">
    <source>
        <dbReference type="PROSITE" id="PS50151"/>
    </source>
</evidence>
<feature type="domain" description="UvrC family homology region profile" evidence="8">
    <location>
        <begin position="300"/>
        <end position="541"/>
    </location>
</feature>
<keyword evidence="1" id="KW-0963">Cytoplasm</keyword>
<gene>
    <name evidence="9" type="ORF">UFOPK1392_01252</name>
</gene>
<dbReference type="Pfam" id="PF02151">
    <property type="entry name" value="UVR"/>
    <property type="match status" value="1"/>
</dbReference>
<dbReference type="Gene3D" id="3.30.420.340">
    <property type="entry name" value="UvrC, RNAse H endonuclease domain"/>
    <property type="match status" value="1"/>
</dbReference>
<dbReference type="GO" id="GO:0006289">
    <property type="term" value="P:nucleotide-excision repair"/>
    <property type="evidence" value="ECO:0007669"/>
    <property type="project" value="InterPro"/>
</dbReference>
<evidence type="ECO:0000259" key="8">
    <source>
        <dbReference type="PROSITE" id="PS50165"/>
    </source>
</evidence>
<dbReference type="GO" id="GO:0009381">
    <property type="term" value="F:excinuclease ABC activity"/>
    <property type="evidence" value="ECO:0007669"/>
    <property type="project" value="InterPro"/>
</dbReference>
<feature type="domain" description="UVR" evidence="6">
    <location>
        <begin position="249"/>
        <end position="284"/>
    </location>
</feature>
<dbReference type="InterPro" id="IPR000305">
    <property type="entry name" value="GIY-YIG_endonuc"/>
</dbReference>
<dbReference type="InterPro" id="IPR047296">
    <property type="entry name" value="GIY-YIG_UvrC_Cho"/>
</dbReference>
<dbReference type="PROSITE" id="PS50165">
    <property type="entry name" value="UVRC"/>
    <property type="match status" value="1"/>
</dbReference>
<dbReference type="PROSITE" id="PS50151">
    <property type="entry name" value="UVR"/>
    <property type="match status" value="1"/>
</dbReference>
<keyword evidence="4" id="KW-0267">Excision nuclease</keyword>
<accession>A0A6J5YG93</accession>
<dbReference type="FunFam" id="3.40.1440.10:FF:000001">
    <property type="entry name" value="UvrABC system protein C"/>
    <property type="match status" value="1"/>
</dbReference>